<feature type="compositionally biased region" description="Low complexity" evidence="1">
    <location>
        <begin position="221"/>
        <end position="255"/>
    </location>
</feature>
<dbReference type="Proteomes" id="UP001314263">
    <property type="component" value="Unassembled WGS sequence"/>
</dbReference>
<dbReference type="PANTHER" id="PTHR31152">
    <property type="entry name" value="PLAC8 FAMILY PROTEIN"/>
    <property type="match status" value="1"/>
</dbReference>
<dbReference type="EMBL" id="CAUYUE010000015">
    <property type="protein sequence ID" value="CAK0786862.1"/>
    <property type="molecule type" value="Genomic_DNA"/>
</dbReference>
<protein>
    <recommendedName>
        <fullName evidence="4">PLAC8 family protein</fullName>
    </recommendedName>
</protein>
<evidence type="ECO:0000313" key="3">
    <source>
        <dbReference type="Proteomes" id="UP001314263"/>
    </source>
</evidence>
<evidence type="ECO:0008006" key="4">
    <source>
        <dbReference type="Google" id="ProtNLM"/>
    </source>
</evidence>
<gene>
    <name evidence="2" type="ORF">CVIRNUC_010076</name>
</gene>
<evidence type="ECO:0000256" key="1">
    <source>
        <dbReference type="SAM" id="MobiDB-lite"/>
    </source>
</evidence>
<reference evidence="2 3" key="1">
    <citation type="submission" date="2023-10" db="EMBL/GenBank/DDBJ databases">
        <authorList>
            <person name="Maclean D."/>
            <person name="Macfadyen A."/>
        </authorList>
    </citation>
    <scope>NUCLEOTIDE SEQUENCE [LARGE SCALE GENOMIC DNA]</scope>
</reference>
<sequence length="272" mass="30707">MQGRTEFQQQKLQTYEIRQNQYQNHWSVPLMDTIWKKPLWCIFSAFCPNCVSYINRKQALYGDMTRYICCAGHCPCSGRMKEQECPEVCLGLEVCFCFTQSVASTRWMLQDELRVQNTQCDNCLIGTMMVAQYLACLCDIAACLSGSSEVAELAHCTDNIAQVLWCSVCACMQTQVKVQMDERDQTHRPPPNPLQPPGQQMMGQSAYAAPPQGGPPPQQQGPPQGNYPQYPQYPQHPQQGGQPNYPQYPQQGHPQQGPPQGYPGGPQQMTRY</sequence>
<feature type="region of interest" description="Disordered" evidence="1">
    <location>
        <begin position="181"/>
        <end position="272"/>
    </location>
</feature>
<name>A0AAV1IJK7_9CHLO</name>
<proteinExistence type="predicted"/>
<feature type="compositionally biased region" description="Low complexity" evidence="1">
    <location>
        <begin position="262"/>
        <end position="272"/>
    </location>
</feature>
<organism evidence="2 3">
    <name type="scientific">Coccomyxa viridis</name>
    <dbReference type="NCBI Taxonomy" id="1274662"/>
    <lineage>
        <taxon>Eukaryota</taxon>
        <taxon>Viridiplantae</taxon>
        <taxon>Chlorophyta</taxon>
        <taxon>core chlorophytes</taxon>
        <taxon>Trebouxiophyceae</taxon>
        <taxon>Trebouxiophyceae incertae sedis</taxon>
        <taxon>Coccomyxaceae</taxon>
        <taxon>Coccomyxa</taxon>
    </lineage>
</organism>
<evidence type="ECO:0000313" key="2">
    <source>
        <dbReference type="EMBL" id="CAK0786862.1"/>
    </source>
</evidence>
<dbReference type="AlphaFoldDB" id="A0AAV1IJK7"/>
<accession>A0AAV1IJK7</accession>
<keyword evidence="3" id="KW-1185">Reference proteome</keyword>
<dbReference type="PANTHER" id="PTHR31152:SF1">
    <property type="entry name" value="PLAC8 FAMILY PROTEIN"/>
    <property type="match status" value="1"/>
</dbReference>
<comment type="caution">
    <text evidence="2">The sequence shown here is derived from an EMBL/GenBank/DDBJ whole genome shotgun (WGS) entry which is preliminary data.</text>
</comment>